<evidence type="ECO:0000259" key="16">
    <source>
        <dbReference type="SMART" id="SM00079"/>
    </source>
</evidence>
<feature type="transmembrane region" description="Helical" evidence="15">
    <location>
        <begin position="20"/>
        <end position="39"/>
    </location>
</feature>
<comment type="function">
    <text evidence="14">Glutamate-gated receptor that probably acts as a non-selective cation channel. May be involved in light-signal transduction and calcium homeostasis via the regulation of calcium influx into cells.</text>
</comment>
<keyword evidence="4" id="KW-0813">Transport</keyword>
<dbReference type="SUPFAM" id="SSF53850">
    <property type="entry name" value="Periplasmic binding protein-like II"/>
    <property type="match status" value="2"/>
</dbReference>
<dbReference type="InterPro" id="IPR001320">
    <property type="entry name" value="Iontro_rcpt_C"/>
</dbReference>
<keyword evidence="11" id="KW-0325">Glycoprotein</keyword>
<evidence type="ECO:0000256" key="2">
    <source>
        <dbReference type="ARBA" id="ARBA00008685"/>
    </source>
</evidence>
<dbReference type="InterPro" id="IPR044440">
    <property type="entry name" value="GABAb_receptor_plant_PBP1"/>
</dbReference>
<protein>
    <recommendedName>
        <fullName evidence="16">Ionotropic glutamate receptor C-terminal domain-containing protein</fullName>
    </recommendedName>
</protein>
<comment type="similarity">
    <text evidence="2">Belongs to the glutamate-gated ion channel (TC 1.A.10.1) family.</text>
</comment>
<organism evidence="17 18">
    <name type="scientific">Dipteronia sinensis</name>
    <dbReference type="NCBI Taxonomy" id="43782"/>
    <lineage>
        <taxon>Eukaryota</taxon>
        <taxon>Viridiplantae</taxon>
        <taxon>Streptophyta</taxon>
        <taxon>Embryophyta</taxon>
        <taxon>Tracheophyta</taxon>
        <taxon>Spermatophyta</taxon>
        <taxon>Magnoliopsida</taxon>
        <taxon>eudicotyledons</taxon>
        <taxon>Gunneridae</taxon>
        <taxon>Pentapetalae</taxon>
        <taxon>rosids</taxon>
        <taxon>malvids</taxon>
        <taxon>Sapindales</taxon>
        <taxon>Sapindaceae</taxon>
        <taxon>Hippocastanoideae</taxon>
        <taxon>Acereae</taxon>
        <taxon>Dipteronia</taxon>
    </lineage>
</organism>
<keyword evidence="18" id="KW-1185">Reference proteome</keyword>
<evidence type="ECO:0000256" key="4">
    <source>
        <dbReference type="ARBA" id="ARBA00022448"/>
    </source>
</evidence>
<dbReference type="InterPro" id="IPR015683">
    <property type="entry name" value="Ionotropic_Glu_rcpt"/>
</dbReference>
<dbReference type="FunFam" id="3.40.190.10:FF:000103">
    <property type="entry name" value="Glutamate receptor"/>
    <property type="match status" value="1"/>
</dbReference>
<feature type="transmembrane region" description="Helical" evidence="15">
    <location>
        <begin position="848"/>
        <end position="870"/>
    </location>
</feature>
<dbReference type="SMART" id="SM00079">
    <property type="entry name" value="PBPe"/>
    <property type="match status" value="2"/>
</dbReference>
<evidence type="ECO:0000313" key="18">
    <source>
        <dbReference type="Proteomes" id="UP001281410"/>
    </source>
</evidence>
<accession>A0AAD9ZG86</accession>
<dbReference type="CDD" id="cd19990">
    <property type="entry name" value="PBP1_GABAb_receptor_plant"/>
    <property type="match status" value="1"/>
</dbReference>
<dbReference type="FunFam" id="3.40.50.2300:FF:000169">
    <property type="entry name" value="Glutamate receptor"/>
    <property type="match status" value="1"/>
</dbReference>
<feature type="transmembrane region" description="Helical" evidence="15">
    <location>
        <begin position="208"/>
        <end position="232"/>
    </location>
</feature>
<dbReference type="InterPro" id="IPR028082">
    <property type="entry name" value="Peripla_BP_I"/>
</dbReference>
<keyword evidence="5 15" id="KW-0812">Transmembrane</keyword>
<dbReference type="Gene3D" id="1.10.287.70">
    <property type="match status" value="2"/>
</dbReference>
<dbReference type="GO" id="GO:0015276">
    <property type="term" value="F:ligand-gated monoatomic ion channel activity"/>
    <property type="evidence" value="ECO:0007669"/>
    <property type="project" value="InterPro"/>
</dbReference>
<feature type="transmembrane region" description="Helical" evidence="15">
    <location>
        <begin position="912"/>
        <end position="930"/>
    </location>
</feature>
<dbReference type="InterPro" id="IPR001828">
    <property type="entry name" value="ANF_lig-bd_rcpt"/>
</dbReference>
<evidence type="ECO:0000256" key="14">
    <source>
        <dbReference type="ARBA" id="ARBA00049638"/>
    </source>
</evidence>
<evidence type="ECO:0000256" key="12">
    <source>
        <dbReference type="ARBA" id="ARBA00023286"/>
    </source>
</evidence>
<dbReference type="InterPro" id="IPR019594">
    <property type="entry name" value="Glu/Gly-bd"/>
</dbReference>
<dbReference type="AlphaFoldDB" id="A0AAD9ZG86"/>
<dbReference type="Proteomes" id="UP001281410">
    <property type="component" value="Unassembled WGS sequence"/>
</dbReference>
<feature type="domain" description="Ionotropic glutamate receptor C-terminal" evidence="16">
    <location>
        <begin position="722"/>
        <end position="1072"/>
    </location>
</feature>
<gene>
    <name evidence="17" type="ORF">Dsin_032857</name>
</gene>
<dbReference type="CDD" id="cd13686">
    <property type="entry name" value="GluR_Plant"/>
    <property type="match status" value="1"/>
</dbReference>
<dbReference type="FunFam" id="3.40.190.10:FF:000195">
    <property type="entry name" value="Glutamate receptor 2.7"/>
    <property type="match status" value="2"/>
</dbReference>
<evidence type="ECO:0000256" key="15">
    <source>
        <dbReference type="SAM" id="Phobius"/>
    </source>
</evidence>
<evidence type="ECO:0000256" key="5">
    <source>
        <dbReference type="ARBA" id="ARBA00022692"/>
    </source>
</evidence>
<dbReference type="Gene3D" id="3.40.50.2300">
    <property type="match status" value="3"/>
</dbReference>
<evidence type="ECO:0000256" key="3">
    <source>
        <dbReference type="ARBA" id="ARBA00011095"/>
    </source>
</evidence>
<evidence type="ECO:0000256" key="6">
    <source>
        <dbReference type="ARBA" id="ARBA00022729"/>
    </source>
</evidence>
<evidence type="ECO:0000256" key="8">
    <source>
        <dbReference type="ARBA" id="ARBA00023065"/>
    </source>
</evidence>
<feature type="domain" description="Ionotropic glutamate receptor C-terminal" evidence="16">
    <location>
        <begin position="3"/>
        <end position="187"/>
    </location>
</feature>
<dbReference type="PANTHER" id="PTHR18966">
    <property type="entry name" value="IONOTROPIC GLUTAMATE RECEPTOR"/>
    <property type="match status" value="1"/>
</dbReference>
<keyword evidence="6" id="KW-0732">Signal</keyword>
<sequence length="1227" mass="137209">MKTFEAPLNIKLEQASGERVISNLGRFVVIVWCFVVLILTQSYTASLTSLLTVQQLKPTITEVQELIKRGENVGYQKRSFVPGILKQLGFNENKLIFYNSPEECDELFIKGTAKGGIAAAFDEVPYMRLFIGQYCSKYTMTEPTFKTAGFGFVFPLHSPLVPDVSRAILNVTESEKMKEIEDAYFKKHASCPDSSTLASSNSLGMNSFWGLFLIAGIAAILALIIFMAIFVYEHRNVLKKPDTRTSIWTRIQVLSRIFISRDLSAHTFKEKEDTAMAQQNNNTNTNTTQVNVGVVLDVNNEFGKIWLSCISMALSDFYTNSHDYKTRLLLNIRDSKRDVVAAAAAALDLIKNVQVQAIIGPENSMQTNFVIDLGNKSQVPILSFSATSPSLTSSIKTPYFFRGVTNDSSQIGAIAALIKAFGWREAVPIYVDNEFGQGVIPYLTDALQAIDTRVPYRSVISPMASDDQIVEELYKLMTMQTRVFIVHMLPSLGSRIFAKAKQIGMMEEGFVWIVTDGLADFFDTFEQSVIDSMQGVIGVRPFVPRTKKLESFQVRWKKKFQQENPDIVDAKLNIFGLLAYDVTVALAMAVEKSGVGNFRFDKQITNNVSTDLEAIGVSENGQNLVKALSSTRFRGLTGDYSFVDGQLHSLAFQIVNVNGYGTRGIGFWTPDNRVLMRKLMNSSTSNNNNNNSASKPNLGPIIWPGDSVSVPKGWEIPTNQKKLQIGVPMKSGFSDFVKVKFDTETNKPTVTGYCIDVFDAVMKTLPYAVTYEYIPFALPDGTSAGTYNDLIYQVYLGKFDVVVGDTTIVANRSRNVDFTLPYTESGVSMIVPIKDNKKKNAWVFLKPLTWDLWVTSACFFVFIGFVVWVLEHRINEEFRGPVEYQVGTSFWFSFSTMVFSQRERVISNLGRFVVIVWCFVVLILTQSYTASLTSLLTVQQLKPTITDVQELIKRGENVGYQKGSFVPGILKQLGFNENKLIFYNSPEECDELFIKGSAKGGIAAAFDEVPYMRLFIGQYCSKYTMTEPTFKTAGFGFVFPLHSPLVPDVSRAILNVTESEKMKEIEDAYFKKHASCPESSTLVSSDSLGLNSFWGLFLIAGIAAILSLIIFMAIFVYEHRNVLKKSDPRTSIWTRIRVLSRIFISRDLSAHTFKDKSGIAVTGHEPSPLTHHYPASQSSYSDFALYGEQGTPSTENTDPNMNPNFNDQATQHIVHVIQIPNSNHEKP</sequence>
<dbReference type="Pfam" id="PF01094">
    <property type="entry name" value="ANF_receptor"/>
    <property type="match status" value="1"/>
</dbReference>
<dbReference type="FunFam" id="1.10.287.70:FF:000037">
    <property type="entry name" value="Glutamate receptor"/>
    <property type="match status" value="1"/>
</dbReference>
<evidence type="ECO:0000256" key="7">
    <source>
        <dbReference type="ARBA" id="ARBA00022989"/>
    </source>
</evidence>
<name>A0AAD9ZG86_9ROSI</name>
<keyword evidence="13" id="KW-0407">Ion channel</keyword>
<dbReference type="GO" id="GO:0016020">
    <property type="term" value="C:membrane"/>
    <property type="evidence" value="ECO:0007669"/>
    <property type="project" value="UniProtKB-SubCell"/>
</dbReference>
<dbReference type="Gene3D" id="3.40.190.10">
    <property type="entry name" value="Periplasmic binding protein-like II"/>
    <property type="match status" value="3"/>
</dbReference>
<keyword evidence="7 15" id="KW-1133">Transmembrane helix</keyword>
<evidence type="ECO:0000256" key="10">
    <source>
        <dbReference type="ARBA" id="ARBA00023170"/>
    </source>
</evidence>
<evidence type="ECO:0000256" key="11">
    <source>
        <dbReference type="ARBA" id="ARBA00023180"/>
    </source>
</evidence>
<dbReference type="Pfam" id="PF00060">
    <property type="entry name" value="Lig_chan"/>
    <property type="match status" value="2"/>
</dbReference>
<comment type="subcellular location">
    <subcellularLocation>
        <location evidence="1">Membrane</location>
        <topology evidence="1">Multi-pass membrane protein</topology>
    </subcellularLocation>
</comment>
<evidence type="ECO:0000313" key="17">
    <source>
        <dbReference type="EMBL" id="KAK3177686.1"/>
    </source>
</evidence>
<proteinExistence type="inferred from homology"/>
<dbReference type="SUPFAM" id="SSF53822">
    <property type="entry name" value="Periplasmic binding protein-like I"/>
    <property type="match status" value="1"/>
</dbReference>
<dbReference type="EMBL" id="JANJYJ010000301">
    <property type="protein sequence ID" value="KAK3177686.1"/>
    <property type="molecule type" value="Genomic_DNA"/>
</dbReference>
<evidence type="ECO:0000256" key="1">
    <source>
        <dbReference type="ARBA" id="ARBA00004141"/>
    </source>
</evidence>
<evidence type="ECO:0000256" key="9">
    <source>
        <dbReference type="ARBA" id="ARBA00023136"/>
    </source>
</evidence>
<keyword evidence="12" id="KW-1071">Ligand-gated ion channel</keyword>
<feature type="transmembrane region" description="Helical" evidence="15">
    <location>
        <begin position="1093"/>
        <end position="1117"/>
    </location>
</feature>
<dbReference type="FunFam" id="3.40.50.2300:FF:000310">
    <property type="entry name" value="Glutamate receptor"/>
    <property type="match status" value="1"/>
</dbReference>
<comment type="subunit">
    <text evidence="3">May form heteromers.</text>
</comment>
<keyword evidence="8" id="KW-0406">Ion transport</keyword>
<keyword evidence="9 15" id="KW-0472">Membrane</keyword>
<keyword evidence="10" id="KW-0675">Receptor</keyword>
<comment type="caution">
    <text evidence="17">The sequence shown here is derived from an EMBL/GenBank/DDBJ whole genome shotgun (WGS) entry which is preliminary data.</text>
</comment>
<reference evidence="17" key="1">
    <citation type="journal article" date="2023" name="Plant J.">
        <title>Genome sequences and population genomics provide insights into the demographic history, inbreeding, and mutation load of two 'living fossil' tree species of Dipteronia.</title>
        <authorList>
            <person name="Feng Y."/>
            <person name="Comes H.P."/>
            <person name="Chen J."/>
            <person name="Zhu S."/>
            <person name="Lu R."/>
            <person name="Zhang X."/>
            <person name="Li P."/>
            <person name="Qiu J."/>
            <person name="Olsen K.M."/>
            <person name="Qiu Y."/>
        </authorList>
    </citation>
    <scope>NUCLEOTIDE SEQUENCE</scope>
    <source>
        <strain evidence="17">NBL</strain>
    </source>
</reference>
<evidence type="ECO:0000256" key="13">
    <source>
        <dbReference type="ARBA" id="ARBA00023303"/>
    </source>
</evidence>
<dbReference type="Pfam" id="PF10613">
    <property type="entry name" value="Lig_chan-Glu_bd"/>
    <property type="match status" value="1"/>
</dbReference>